<dbReference type="RefSeq" id="WP_283765315.1">
    <property type="nucleotide sequence ID" value="NZ_JAQOSO010000009.1"/>
</dbReference>
<evidence type="ECO:0000313" key="3">
    <source>
        <dbReference type="Proteomes" id="UP001235849"/>
    </source>
</evidence>
<comment type="caution">
    <text evidence="2">The sequence shown here is derived from an EMBL/GenBank/DDBJ whole genome shotgun (WGS) entry which is preliminary data.</text>
</comment>
<protein>
    <submittedName>
        <fullName evidence="2">Uma2 family endonuclease</fullName>
    </submittedName>
</protein>
<dbReference type="Pfam" id="PF05685">
    <property type="entry name" value="Uma2"/>
    <property type="match status" value="1"/>
</dbReference>
<dbReference type="GO" id="GO:0004519">
    <property type="term" value="F:endonuclease activity"/>
    <property type="evidence" value="ECO:0007669"/>
    <property type="project" value="UniProtKB-KW"/>
</dbReference>
<keyword evidence="2" id="KW-0378">Hydrolase</keyword>
<dbReference type="PANTHER" id="PTHR36558">
    <property type="entry name" value="GLR1098 PROTEIN"/>
    <property type="match status" value="1"/>
</dbReference>
<dbReference type="Proteomes" id="UP001235849">
    <property type="component" value="Unassembled WGS sequence"/>
</dbReference>
<dbReference type="EMBL" id="JAQOSO010000009">
    <property type="protein sequence ID" value="MDJ1172936.1"/>
    <property type="molecule type" value="Genomic_DNA"/>
</dbReference>
<accession>A0ABT7B196</accession>
<name>A0ABT7B196_9CYAN</name>
<keyword evidence="2" id="KW-0255">Endonuclease</keyword>
<evidence type="ECO:0000313" key="2">
    <source>
        <dbReference type="EMBL" id="MDJ1172936.1"/>
    </source>
</evidence>
<dbReference type="PANTHER" id="PTHR36558:SF1">
    <property type="entry name" value="RESTRICTION ENDONUCLEASE DOMAIN-CONTAINING PROTEIN-RELATED"/>
    <property type="match status" value="1"/>
</dbReference>
<keyword evidence="2" id="KW-0540">Nuclease</keyword>
<dbReference type="Gene3D" id="3.90.1570.10">
    <property type="entry name" value="tt1808, chain A"/>
    <property type="match status" value="1"/>
</dbReference>
<reference evidence="2 3" key="1">
    <citation type="submission" date="2023-01" db="EMBL/GenBank/DDBJ databases">
        <title>Novel diversity within Roseofilum (Cyanobacteria; Desertifilaceae) from marine benthic mats with descriptions of four novel species.</title>
        <authorList>
            <person name="Wang Y."/>
            <person name="Berthold D.E."/>
            <person name="Hu J."/>
            <person name="Lefler F.W."/>
            <person name="Laughinghouse H.D. IV."/>
        </authorList>
    </citation>
    <scope>NUCLEOTIDE SEQUENCE [LARGE SCALE GENOMIC DNA]</scope>
    <source>
        <strain evidence="2 3">BLCC-M114</strain>
    </source>
</reference>
<evidence type="ECO:0000259" key="1">
    <source>
        <dbReference type="Pfam" id="PF05685"/>
    </source>
</evidence>
<dbReference type="InterPro" id="IPR008538">
    <property type="entry name" value="Uma2"/>
</dbReference>
<feature type="domain" description="Putative restriction endonuclease" evidence="1">
    <location>
        <begin position="11"/>
        <end position="174"/>
    </location>
</feature>
<dbReference type="SUPFAM" id="SSF52980">
    <property type="entry name" value="Restriction endonuclease-like"/>
    <property type="match status" value="1"/>
</dbReference>
<keyword evidence="3" id="KW-1185">Reference proteome</keyword>
<organism evidence="2 3">
    <name type="scientific">Roseofilum capinflatum BLCC-M114</name>
    <dbReference type="NCBI Taxonomy" id="3022440"/>
    <lineage>
        <taxon>Bacteria</taxon>
        <taxon>Bacillati</taxon>
        <taxon>Cyanobacteriota</taxon>
        <taxon>Cyanophyceae</taxon>
        <taxon>Desertifilales</taxon>
        <taxon>Desertifilaceae</taxon>
        <taxon>Roseofilum</taxon>
        <taxon>Roseofilum capinflatum</taxon>
    </lineage>
</organism>
<dbReference type="InterPro" id="IPR011335">
    <property type="entry name" value="Restrct_endonuc-II-like"/>
</dbReference>
<gene>
    <name evidence="2" type="ORF">PMG25_02410</name>
</gene>
<sequence length="185" mass="21552">MRSPLPLLTIEDYLHHEDHSPIRHEYLGGHIFAMAGSSEEHNLIAGNLLAWLRPHLRGSDCRVFMSDMKVKIQDHIFYYPDLLVTCNRTDNQRYFKTQPNLIIEILSQSTESLDRREKLTNYQKLESLKEYVLVSQDKIQIEIYRQDTPGNWTVQILDADTELTLESVGLTLTMAQIYEDVFNLA</sequence>
<dbReference type="CDD" id="cd06260">
    <property type="entry name" value="DUF820-like"/>
    <property type="match status" value="1"/>
</dbReference>
<proteinExistence type="predicted"/>
<dbReference type="InterPro" id="IPR012296">
    <property type="entry name" value="Nuclease_put_TT1808"/>
</dbReference>